<dbReference type="RefSeq" id="XP_060432493.1">
    <property type="nucleotide sequence ID" value="XM_060574304.1"/>
</dbReference>
<dbReference type="Proteomes" id="UP001224890">
    <property type="component" value="Unassembled WGS sequence"/>
</dbReference>
<dbReference type="EMBL" id="JAHMHR010000010">
    <property type="protein sequence ID" value="KAK1688798.1"/>
    <property type="molecule type" value="Genomic_DNA"/>
</dbReference>
<dbReference type="GeneID" id="85458830"/>
<reference evidence="2" key="1">
    <citation type="submission" date="2021-06" db="EMBL/GenBank/DDBJ databases">
        <title>Comparative genomics, transcriptomics and evolutionary studies reveal genomic signatures of adaptation to plant cell wall in hemibiotrophic fungi.</title>
        <authorList>
            <consortium name="DOE Joint Genome Institute"/>
            <person name="Baroncelli R."/>
            <person name="Diaz J.F."/>
            <person name="Benocci T."/>
            <person name="Peng M."/>
            <person name="Battaglia E."/>
            <person name="Haridas S."/>
            <person name="Andreopoulos W."/>
            <person name="Labutti K."/>
            <person name="Pangilinan J."/>
            <person name="Floch G.L."/>
            <person name="Makela M.R."/>
            <person name="Henrissat B."/>
            <person name="Grigoriev I.V."/>
            <person name="Crouch J.A."/>
            <person name="De Vries R.P."/>
            <person name="Sukno S.A."/>
            <person name="Thon M.R."/>
        </authorList>
    </citation>
    <scope>NUCLEOTIDE SEQUENCE</scope>
    <source>
        <strain evidence="2">CBS 193.32</strain>
    </source>
</reference>
<comment type="caution">
    <text evidence="2">The sequence shown here is derived from an EMBL/GenBank/DDBJ whole genome shotgun (WGS) entry which is preliminary data.</text>
</comment>
<organism evidence="2 3">
    <name type="scientific">Colletotrichum godetiae</name>
    <dbReference type="NCBI Taxonomy" id="1209918"/>
    <lineage>
        <taxon>Eukaryota</taxon>
        <taxon>Fungi</taxon>
        <taxon>Dikarya</taxon>
        <taxon>Ascomycota</taxon>
        <taxon>Pezizomycotina</taxon>
        <taxon>Sordariomycetes</taxon>
        <taxon>Hypocreomycetidae</taxon>
        <taxon>Glomerellales</taxon>
        <taxon>Glomerellaceae</taxon>
        <taxon>Colletotrichum</taxon>
        <taxon>Colletotrichum acutatum species complex</taxon>
    </lineage>
</organism>
<evidence type="ECO:0000313" key="3">
    <source>
        <dbReference type="Proteomes" id="UP001224890"/>
    </source>
</evidence>
<protein>
    <submittedName>
        <fullName evidence="2">Uncharacterized protein</fullName>
    </submittedName>
</protein>
<keyword evidence="3" id="KW-1185">Reference proteome</keyword>
<accession>A0AAJ0F0S3</accession>
<gene>
    <name evidence="2" type="ORF">BDP55DRAFT_655261</name>
</gene>
<evidence type="ECO:0000256" key="1">
    <source>
        <dbReference type="SAM" id="MobiDB-lite"/>
    </source>
</evidence>
<feature type="compositionally biased region" description="Polar residues" evidence="1">
    <location>
        <begin position="39"/>
        <end position="51"/>
    </location>
</feature>
<dbReference type="AlphaFoldDB" id="A0AAJ0F0S3"/>
<proteinExistence type="predicted"/>
<feature type="region of interest" description="Disordered" evidence="1">
    <location>
        <begin position="1"/>
        <end position="58"/>
    </location>
</feature>
<name>A0AAJ0F0S3_9PEZI</name>
<sequence>MAHHVTTPPSPIPRAERWTRPKKGSAAPPSSERDEARSTPPSIGADSTPTSIHPPLHLPRLRSKMPAVECRLVASPVAQSPTFTPAKGIRKTTMAFYECFVRT</sequence>
<evidence type="ECO:0000313" key="2">
    <source>
        <dbReference type="EMBL" id="KAK1688798.1"/>
    </source>
</evidence>